<dbReference type="AlphaFoldDB" id="A0A7J6NVG0"/>
<reference evidence="2 3" key="1">
    <citation type="submission" date="2020-04" db="EMBL/GenBank/DDBJ databases">
        <title>Perkinsus olseni comparative genomics.</title>
        <authorList>
            <person name="Bogema D.R."/>
        </authorList>
    </citation>
    <scope>NUCLEOTIDE SEQUENCE [LARGE SCALE GENOMIC DNA]</scope>
    <source>
        <strain evidence="2">ATCC PRA-205</strain>
    </source>
</reference>
<dbReference type="Proteomes" id="UP000574390">
    <property type="component" value="Unassembled WGS sequence"/>
</dbReference>
<feature type="region of interest" description="Disordered" evidence="1">
    <location>
        <begin position="229"/>
        <end position="266"/>
    </location>
</feature>
<sequence length="266" mass="29055">TSNPSTPSRSSEATSERLRSQLVSVGERSIGFDKVIGEEAARRRSSGEYRITELAETVSRQNKALPDEVGREDRAAGGRWCMANDVLDKLQNSVIGKLEQVTKLVEDLALCETQGLRGMGAVSDEPLRWDVLYYIYEQTSNAHQHSEERTAAVMQGARVVAESDLACKSVLPVGMQGLCVALRLLVEPGGTVVNSRGPLRDEEQCSLHPAAVPTGRRLSLEVLVRPPPPSTIPLDASPIETEYAEASPRPSRDMEAPVKLVRRTLK</sequence>
<feature type="region of interest" description="Disordered" evidence="1">
    <location>
        <begin position="1"/>
        <end position="20"/>
    </location>
</feature>
<organism evidence="2 3">
    <name type="scientific">Perkinsus olseni</name>
    <name type="common">Perkinsus atlanticus</name>
    <dbReference type="NCBI Taxonomy" id="32597"/>
    <lineage>
        <taxon>Eukaryota</taxon>
        <taxon>Sar</taxon>
        <taxon>Alveolata</taxon>
        <taxon>Perkinsozoa</taxon>
        <taxon>Perkinsea</taxon>
        <taxon>Perkinsida</taxon>
        <taxon>Perkinsidae</taxon>
        <taxon>Perkinsus</taxon>
    </lineage>
</organism>
<proteinExistence type="predicted"/>
<gene>
    <name evidence="2" type="ORF">FOZ62_031840</name>
</gene>
<evidence type="ECO:0000256" key="1">
    <source>
        <dbReference type="SAM" id="MobiDB-lite"/>
    </source>
</evidence>
<evidence type="ECO:0000313" key="3">
    <source>
        <dbReference type="Proteomes" id="UP000574390"/>
    </source>
</evidence>
<dbReference type="EMBL" id="JABANM010036730">
    <property type="protein sequence ID" value="KAF4687853.1"/>
    <property type="molecule type" value="Genomic_DNA"/>
</dbReference>
<evidence type="ECO:0000313" key="2">
    <source>
        <dbReference type="EMBL" id="KAF4687853.1"/>
    </source>
</evidence>
<feature type="compositionally biased region" description="Polar residues" evidence="1">
    <location>
        <begin position="1"/>
        <end position="13"/>
    </location>
</feature>
<comment type="caution">
    <text evidence="2">The sequence shown here is derived from an EMBL/GenBank/DDBJ whole genome shotgun (WGS) entry which is preliminary data.</text>
</comment>
<feature type="non-terminal residue" evidence="2">
    <location>
        <position position="266"/>
    </location>
</feature>
<accession>A0A7J6NVG0</accession>
<protein>
    <submittedName>
        <fullName evidence="2">Uncharacterized protein</fullName>
    </submittedName>
</protein>
<name>A0A7J6NVG0_PEROL</name>
<feature type="non-terminal residue" evidence="2">
    <location>
        <position position="1"/>
    </location>
</feature>